<protein>
    <submittedName>
        <fullName evidence="9">MFS family permease</fullName>
    </submittedName>
</protein>
<dbReference type="PROSITE" id="PS50850">
    <property type="entry name" value="MFS"/>
    <property type="match status" value="1"/>
</dbReference>
<dbReference type="RefSeq" id="WP_179425631.1">
    <property type="nucleotide sequence ID" value="NZ_JACBZP010000001.1"/>
</dbReference>
<dbReference type="GO" id="GO:0022857">
    <property type="term" value="F:transmembrane transporter activity"/>
    <property type="evidence" value="ECO:0007669"/>
    <property type="project" value="InterPro"/>
</dbReference>
<reference evidence="9 10" key="1">
    <citation type="submission" date="2020-07" db="EMBL/GenBank/DDBJ databases">
        <title>Sequencing the genomes of 1000 actinobacteria strains.</title>
        <authorList>
            <person name="Klenk H.-P."/>
        </authorList>
    </citation>
    <scope>NUCLEOTIDE SEQUENCE [LARGE SCALE GENOMIC DNA]</scope>
    <source>
        <strain evidence="9 10">DSM 26341</strain>
    </source>
</reference>
<dbReference type="GO" id="GO:0005886">
    <property type="term" value="C:plasma membrane"/>
    <property type="evidence" value="ECO:0007669"/>
    <property type="project" value="UniProtKB-SubCell"/>
</dbReference>
<proteinExistence type="predicted"/>
<feature type="transmembrane region" description="Helical" evidence="7">
    <location>
        <begin position="247"/>
        <end position="271"/>
    </location>
</feature>
<comment type="subcellular location">
    <subcellularLocation>
        <location evidence="1">Cell membrane</location>
        <topology evidence="1">Multi-pass membrane protein</topology>
    </subcellularLocation>
</comment>
<feature type="domain" description="Major facilitator superfamily (MFS) profile" evidence="8">
    <location>
        <begin position="38"/>
        <end position="423"/>
    </location>
</feature>
<dbReference type="InterPro" id="IPR036259">
    <property type="entry name" value="MFS_trans_sf"/>
</dbReference>
<dbReference type="InterPro" id="IPR020846">
    <property type="entry name" value="MFS_dom"/>
</dbReference>
<feature type="transmembrane region" description="Helical" evidence="7">
    <location>
        <begin position="71"/>
        <end position="96"/>
    </location>
</feature>
<dbReference type="SUPFAM" id="SSF103473">
    <property type="entry name" value="MFS general substrate transporter"/>
    <property type="match status" value="1"/>
</dbReference>
<feature type="transmembrane region" description="Helical" evidence="7">
    <location>
        <begin position="283"/>
        <end position="300"/>
    </location>
</feature>
<evidence type="ECO:0000259" key="8">
    <source>
        <dbReference type="PROSITE" id="PS50850"/>
    </source>
</evidence>
<keyword evidence="10" id="KW-1185">Reference proteome</keyword>
<keyword evidence="5 7" id="KW-1133">Transmembrane helix</keyword>
<gene>
    <name evidence="9" type="ORF">BJY26_000657</name>
</gene>
<keyword evidence="6 7" id="KW-0472">Membrane</keyword>
<keyword evidence="4 7" id="KW-0812">Transmembrane</keyword>
<evidence type="ECO:0000256" key="2">
    <source>
        <dbReference type="ARBA" id="ARBA00022448"/>
    </source>
</evidence>
<dbReference type="PANTHER" id="PTHR23513">
    <property type="entry name" value="INTEGRAL MEMBRANE EFFLUX PROTEIN-RELATED"/>
    <property type="match status" value="1"/>
</dbReference>
<evidence type="ECO:0000256" key="5">
    <source>
        <dbReference type="ARBA" id="ARBA00022989"/>
    </source>
</evidence>
<evidence type="ECO:0000256" key="7">
    <source>
        <dbReference type="SAM" id="Phobius"/>
    </source>
</evidence>
<feature type="transmembrane region" description="Helical" evidence="7">
    <location>
        <begin position="335"/>
        <end position="357"/>
    </location>
</feature>
<keyword evidence="2" id="KW-0813">Transport</keyword>
<dbReference type="EMBL" id="JACBZP010000001">
    <property type="protein sequence ID" value="NYI66351.1"/>
    <property type="molecule type" value="Genomic_DNA"/>
</dbReference>
<dbReference type="Proteomes" id="UP000539111">
    <property type="component" value="Unassembled WGS sequence"/>
</dbReference>
<dbReference type="CDD" id="cd06173">
    <property type="entry name" value="MFS_MefA_like"/>
    <property type="match status" value="1"/>
</dbReference>
<dbReference type="Pfam" id="PF05977">
    <property type="entry name" value="MFS_3"/>
    <property type="match status" value="1"/>
</dbReference>
<feature type="transmembrane region" description="Helical" evidence="7">
    <location>
        <begin position="400"/>
        <end position="423"/>
    </location>
</feature>
<organism evidence="9 10">
    <name type="scientific">Spelaeicoccus albus</name>
    <dbReference type="NCBI Taxonomy" id="1280376"/>
    <lineage>
        <taxon>Bacteria</taxon>
        <taxon>Bacillati</taxon>
        <taxon>Actinomycetota</taxon>
        <taxon>Actinomycetes</taxon>
        <taxon>Micrococcales</taxon>
        <taxon>Brevibacteriaceae</taxon>
        <taxon>Spelaeicoccus</taxon>
    </lineage>
</organism>
<feature type="transmembrane region" description="Helical" evidence="7">
    <location>
        <begin position="312"/>
        <end position="329"/>
    </location>
</feature>
<evidence type="ECO:0000313" key="10">
    <source>
        <dbReference type="Proteomes" id="UP000539111"/>
    </source>
</evidence>
<evidence type="ECO:0000256" key="1">
    <source>
        <dbReference type="ARBA" id="ARBA00004651"/>
    </source>
</evidence>
<feature type="transmembrane region" description="Helical" evidence="7">
    <location>
        <begin position="103"/>
        <end position="122"/>
    </location>
</feature>
<feature type="transmembrane region" description="Helical" evidence="7">
    <location>
        <begin position="167"/>
        <end position="190"/>
    </location>
</feature>
<feature type="transmembrane region" description="Helical" evidence="7">
    <location>
        <begin position="369"/>
        <end position="388"/>
    </location>
</feature>
<dbReference type="Gene3D" id="1.20.1250.20">
    <property type="entry name" value="MFS general substrate transporter like domains"/>
    <property type="match status" value="1"/>
</dbReference>
<dbReference type="PANTHER" id="PTHR23513:SF11">
    <property type="entry name" value="STAPHYLOFERRIN A TRANSPORTER"/>
    <property type="match status" value="1"/>
</dbReference>
<feature type="transmembrane region" description="Helical" evidence="7">
    <location>
        <begin position="128"/>
        <end position="146"/>
    </location>
</feature>
<evidence type="ECO:0000313" key="9">
    <source>
        <dbReference type="EMBL" id="NYI66351.1"/>
    </source>
</evidence>
<sequence length="451" mass="47610">MASAAAPSIAHTPTGQIPLAAPARPGWKDSFSSLRVYNYRLYVTGQIVGNTGTWMQRVAQDWLVLQLTHNVGAVGITVALQFAPMLFFGLVGGVVVDRYPKRTLLTITQTFAGLSAATLATLTLTGAVQAWQVFAIAFFLGMVTVIDNPSRQAFVNELVGRKNLRNAISLNSSIFQLGGLVGPAIAGVMIHAVGEGWAFAINAVGYIYVVIVLRKMRTGELEPAPRQPRAKGQLREGLKYIAGKPEIIWTVVLVAFVGLFSLNMTVLLAAFAARVYDTGSSGYGMFNSLVAIGSLTGALASTRRSSVRLRGLVLAVGAVAVFQLVAAVAPDRITFSILLIPIGAATLMFLTGANSLIQLTTAPGVRGRVMALYLLVLIGAQAIGGLVMGQVAEHLGPRGALAICGSVPLIAAVVIGIVLARVGRLRLTVDLHRHGLRSFVRIVGRDGQTHG</sequence>
<evidence type="ECO:0000256" key="4">
    <source>
        <dbReference type="ARBA" id="ARBA00022692"/>
    </source>
</evidence>
<comment type="caution">
    <text evidence="9">The sequence shown here is derived from an EMBL/GenBank/DDBJ whole genome shotgun (WGS) entry which is preliminary data.</text>
</comment>
<dbReference type="InterPro" id="IPR010290">
    <property type="entry name" value="TM_effector"/>
</dbReference>
<evidence type="ECO:0000256" key="3">
    <source>
        <dbReference type="ARBA" id="ARBA00022475"/>
    </source>
</evidence>
<keyword evidence="3" id="KW-1003">Cell membrane</keyword>
<accession>A0A7Z0ABZ4</accession>
<feature type="transmembrane region" description="Helical" evidence="7">
    <location>
        <begin position="196"/>
        <end position="213"/>
    </location>
</feature>
<dbReference type="AlphaFoldDB" id="A0A7Z0ABZ4"/>
<evidence type="ECO:0000256" key="6">
    <source>
        <dbReference type="ARBA" id="ARBA00023136"/>
    </source>
</evidence>
<name>A0A7Z0ABZ4_9MICO</name>